<comment type="caution">
    <text evidence="1">The sequence shown here is derived from an EMBL/GenBank/DDBJ whole genome shotgun (WGS) entry which is preliminary data.</text>
</comment>
<accession>A0A6S7JLQ3</accession>
<organism evidence="1 2">
    <name type="scientific">Paramuricea clavata</name>
    <name type="common">Red gorgonian</name>
    <name type="synonym">Violescent sea-whip</name>
    <dbReference type="NCBI Taxonomy" id="317549"/>
    <lineage>
        <taxon>Eukaryota</taxon>
        <taxon>Metazoa</taxon>
        <taxon>Cnidaria</taxon>
        <taxon>Anthozoa</taxon>
        <taxon>Octocorallia</taxon>
        <taxon>Malacalcyonacea</taxon>
        <taxon>Plexauridae</taxon>
        <taxon>Paramuricea</taxon>
    </lineage>
</organism>
<keyword evidence="2" id="KW-1185">Reference proteome</keyword>
<evidence type="ECO:0000313" key="2">
    <source>
        <dbReference type="Proteomes" id="UP001152795"/>
    </source>
</evidence>
<protein>
    <submittedName>
        <fullName evidence="1">Uncharacterized protein</fullName>
    </submittedName>
</protein>
<dbReference type="EMBL" id="CACRXK020018012">
    <property type="protein sequence ID" value="CAB4031958.1"/>
    <property type="molecule type" value="Genomic_DNA"/>
</dbReference>
<reference evidence="1" key="1">
    <citation type="submission" date="2020-04" db="EMBL/GenBank/DDBJ databases">
        <authorList>
            <person name="Alioto T."/>
            <person name="Alioto T."/>
            <person name="Gomez Garrido J."/>
        </authorList>
    </citation>
    <scope>NUCLEOTIDE SEQUENCE</scope>
    <source>
        <strain evidence="1">A484AB</strain>
    </source>
</reference>
<sequence>MMRDGLGSDIQFPCIDLKYENETFLLKLDGNAPKLDGFIQGQRYRIKTEIDDDPQDEISDDIRISKLVSEIETHLSKSLENLNTKKGEKQLIADFWCHFGKCLVYCVDEVDDDPDSHNNDNDENDDDQATELTSELEKLSCDNVRL</sequence>
<name>A0A6S7JLQ3_PARCT</name>
<evidence type="ECO:0000313" key="1">
    <source>
        <dbReference type="EMBL" id="CAB4031958.1"/>
    </source>
</evidence>
<dbReference type="Proteomes" id="UP001152795">
    <property type="component" value="Unassembled WGS sequence"/>
</dbReference>
<dbReference type="OrthoDB" id="6008311at2759"/>
<proteinExistence type="predicted"/>
<dbReference type="AlphaFoldDB" id="A0A6S7JLQ3"/>
<gene>
    <name evidence="1" type="ORF">PACLA_8A029220</name>
</gene>